<dbReference type="InterPro" id="IPR036390">
    <property type="entry name" value="WH_DNA-bd_sf"/>
</dbReference>
<dbReference type="GeneID" id="115264988"/>
<feature type="compositionally biased region" description="Acidic residues" evidence="6">
    <location>
        <begin position="27"/>
        <end position="53"/>
    </location>
</feature>
<evidence type="ECO:0000256" key="2">
    <source>
        <dbReference type="ARBA" id="ARBA00004123"/>
    </source>
</evidence>
<accession>A0ABM1YFQ2</accession>
<evidence type="ECO:0000259" key="7">
    <source>
        <dbReference type="PROSITE" id="PS51504"/>
    </source>
</evidence>
<evidence type="ECO:0000256" key="1">
    <source>
        <dbReference type="ARBA" id="ARBA00002809"/>
    </source>
</evidence>
<name>A0ABM1YFQ2_AEDAL</name>
<keyword evidence="3 5" id="KW-0238">DNA-binding</keyword>
<dbReference type="RefSeq" id="XP_029725029.1">
    <property type="nucleotide sequence ID" value="XM_029869169.2"/>
</dbReference>
<dbReference type="Gene3D" id="1.10.10.10">
    <property type="entry name" value="Winged helix-like DNA-binding domain superfamily/Winged helix DNA-binding domain"/>
    <property type="match status" value="1"/>
</dbReference>
<dbReference type="SMART" id="SM00526">
    <property type="entry name" value="H15"/>
    <property type="match status" value="1"/>
</dbReference>
<dbReference type="PROSITE" id="PS51504">
    <property type="entry name" value="H15"/>
    <property type="match status" value="1"/>
</dbReference>
<keyword evidence="4 5" id="KW-0539">Nucleus</keyword>
<comment type="similarity">
    <text evidence="5">Belongs to the histone H1/H5 family.</text>
</comment>
<protein>
    <recommendedName>
        <fullName evidence="7">H15 domain-containing protein</fullName>
    </recommendedName>
</protein>
<feature type="region of interest" description="Disordered" evidence="6">
    <location>
        <begin position="1"/>
        <end position="85"/>
    </location>
</feature>
<feature type="domain" description="H15" evidence="7">
    <location>
        <begin position="83"/>
        <end position="159"/>
    </location>
</feature>
<organism evidence="8 9">
    <name type="scientific">Aedes albopictus</name>
    <name type="common">Asian tiger mosquito</name>
    <name type="synonym">Stegomyia albopicta</name>
    <dbReference type="NCBI Taxonomy" id="7160"/>
    <lineage>
        <taxon>Eukaryota</taxon>
        <taxon>Metazoa</taxon>
        <taxon>Ecdysozoa</taxon>
        <taxon>Arthropoda</taxon>
        <taxon>Hexapoda</taxon>
        <taxon>Insecta</taxon>
        <taxon>Pterygota</taxon>
        <taxon>Neoptera</taxon>
        <taxon>Endopterygota</taxon>
        <taxon>Diptera</taxon>
        <taxon>Nematocera</taxon>
        <taxon>Culicoidea</taxon>
        <taxon>Culicidae</taxon>
        <taxon>Culicinae</taxon>
        <taxon>Aedini</taxon>
        <taxon>Aedes</taxon>
        <taxon>Stegomyia</taxon>
    </lineage>
</organism>
<evidence type="ECO:0000313" key="9">
    <source>
        <dbReference type="Proteomes" id="UP000069940"/>
    </source>
</evidence>
<keyword evidence="5" id="KW-0158">Chromosome</keyword>
<dbReference type="Proteomes" id="UP000069940">
    <property type="component" value="Unassembled WGS sequence"/>
</dbReference>
<evidence type="ECO:0000256" key="5">
    <source>
        <dbReference type="RuleBase" id="RU003894"/>
    </source>
</evidence>
<dbReference type="InterPro" id="IPR005818">
    <property type="entry name" value="Histone_H1/H5_H15"/>
</dbReference>
<feature type="compositionally biased region" description="Basic residues" evidence="6">
    <location>
        <begin position="195"/>
        <end position="206"/>
    </location>
</feature>
<dbReference type="SUPFAM" id="SSF46785">
    <property type="entry name" value="Winged helix' DNA-binding domain"/>
    <property type="match status" value="1"/>
</dbReference>
<feature type="compositionally biased region" description="Basic and acidic residues" evidence="6">
    <location>
        <begin position="254"/>
        <end position="273"/>
    </location>
</feature>
<keyword evidence="9" id="KW-1185">Reference proteome</keyword>
<evidence type="ECO:0000256" key="3">
    <source>
        <dbReference type="ARBA" id="ARBA00023125"/>
    </source>
</evidence>
<feature type="region of interest" description="Disordered" evidence="6">
    <location>
        <begin position="161"/>
        <end position="304"/>
    </location>
</feature>
<feature type="compositionally biased region" description="Basic and acidic residues" evidence="6">
    <location>
        <begin position="169"/>
        <end position="194"/>
    </location>
</feature>
<evidence type="ECO:0000313" key="8">
    <source>
        <dbReference type="EnsemblMetazoa" id="AALFPA23_008748.P11885"/>
    </source>
</evidence>
<reference evidence="8" key="2">
    <citation type="submission" date="2025-05" db="UniProtKB">
        <authorList>
            <consortium name="EnsemblMetazoa"/>
        </authorList>
    </citation>
    <scope>IDENTIFICATION</scope>
    <source>
        <strain evidence="8">Foshan</strain>
    </source>
</reference>
<proteinExistence type="inferred from homology"/>
<dbReference type="InterPro" id="IPR005819">
    <property type="entry name" value="H1/H5"/>
</dbReference>
<dbReference type="PRINTS" id="PR00624">
    <property type="entry name" value="HISTONEH5"/>
</dbReference>
<sequence>MSQSEEETSGTESPFLKSRTVTRNESSSEEYESDQEESGDENEQQQSDTEESEVVQAKPPTVSIPQSAPKPNIEPRAPRPTVKSKSYDVMILDAMNALDENKKSGVSIRSVSKYVQDNMPVPENFKMFMFKKAVDKALSKDMFVHTSGTGMAGSIAFSAAHKKTKKLQQAKEMKAAEKKAKTEAKAKAKAETAKAKPKTTKAAAKPKPKDKNNNPSEKLADSKNTTVKGKKARLSVSLLPTLKAKAKPKPKAAVKSETEAPKTTTTKEVKKAGVDATEQSTKGRAKAGPPKAATTKGKAANSKK</sequence>
<evidence type="ECO:0000256" key="4">
    <source>
        <dbReference type="ARBA" id="ARBA00023242"/>
    </source>
</evidence>
<reference evidence="9" key="1">
    <citation type="journal article" date="2015" name="Proc. Natl. Acad. Sci. U.S.A.">
        <title>Genome sequence of the Asian Tiger mosquito, Aedes albopictus, reveals insights into its biology, genetics, and evolution.</title>
        <authorList>
            <person name="Chen X.G."/>
            <person name="Jiang X."/>
            <person name="Gu J."/>
            <person name="Xu M."/>
            <person name="Wu Y."/>
            <person name="Deng Y."/>
            <person name="Zhang C."/>
            <person name="Bonizzoni M."/>
            <person name="Dermauw W."/>
            <person name="Vontas J."/>
            <person name="Armbruster P."/>
            <person name="Huang X."/>
            <person name="Yang Y."/>
            <person name="Zhang H."/>
            <person name="He W."/>
            <person name="Peng H."/>
            <person name="Liu Y."/>
            <person name="Wu K."/>
            <person name="Chen J."/>
            <person name="Lirakis M."/>
            <person name="Topalis P."/>
            <person name="Van Leeuwen T."/>
            <person name="Hall A.B."/>
            <person name="Jiang X."/>
            <person name="Thorpe C."/>
            <person name="Mueller R.L."/>
            <person name="Sun C."/>
            <person name="Waterhouse R.M."/>
            <person name="Yan G."/>
            <person name="Tu Z.J."/>
            <person name="Fang X."/>
            <person name="James A.A."/>
        </authorList>
    </citation>
    <scope>NUCLEOTIDE SEQUENCE [LARGE SCALE GENOMIC DNA]</scope>
    <source>
        <strain evidence="9">Foshan</strain>
    </source>
</reference>
<dbReference type="Pfam" id="PF00538">
    <property type="entry name" value="Linker_histone"/>
    <property type="match status" value="1"/>
</dbReference>
<feature type="compositionally biased region" description="Low complexity" evidence="6">
    <location>
        <begin position="286"/>
        <end position="304"/>
    </location>
</feature>
<comment type="subcellular location">
    <subcellularLocation>
        <location evidence="2 5">Nucleus</location>
    </subcellularLocation>
</comment>
<comment type="function">
    <text evidence="1">Histones H1 are necessary for the condensation of nucleosome chains into higher-order structures.</text>
</comment>
<evidence type="ECO:0000256" key="6">
    <source>
        <dbReference type="SAM" id="MobiDB-lite"/>
    </source>
</evidence>
<dbReference type="EnsemblMetazoa" id="AALFPA23_008748.R11885">
    <property type="protein sequence ID" value="AALFPA23_008748.P11885"/>
    <property type="gene ID" value="AALFPA23_008748"/>
</dbReference>
<dbReference type="InterPro" id="IPR036388">
    <property type="entry name" value="WH-like_DNA-bd_sf"/>
</dbReference>